<dbReference type="SUPFAM" id="SSF51197">
    <property type="entry name" value="Clavaminate synthase-like"/>
    <property type="match status" value="1"/>
</dbReference>
<dbReference type="OrthoDB" id="424465at2759"/>
<sequence>MTSRDAAIRWLSDEYYEQNGEQFDVLENPPSGLEFSRLVHISRPVLIKGSRIPASTLWSDEYLIDSMGSRAISIAVTPNGLADAVTRGPDGRLYFVEPHVEKMTMAEFLSTISSGSASGSSDVCYLQSQNGNLYSSNDFEEGRGSESEFEPLRRDVPSDIPWCTEALGKSPDAVNLWIGDSRSTTSIHSDPYENVYTVVRGAKYFTLLPPTEGWCLNERTYPHATYTRCPSTSRLTLVPSTGTDEIRWSSVANPHIPGVLPRGAHPIHVTVLAGQSLYLPPGWWHHVRQSGGTTIALNWWYDTEMRGMSWVTLSFLRGIGEVPPGNDSVEEDAKQSQVIITS</sequence>
<evidence type="ECO:0000313" key="3">
    <source>
        <dbReference type="Proteomes" id="UP001063166"/>
    </source>
</evidence>
<evidence type="ECO:0000259" key="1">
    <source>
        <dbReference type="PROSITE" id="PS51184"/>
    </source>
</evidence>
<reference evidence="2" key="1">
    <citation type="submission" date="2022-07" db="EMBL/GenBank/DDBJ databases">
        <title>The genome of Lyophyllum shimeji provides insight into the initial evolution of ectomycorrhizal fungal genome.</title>
        <authorList>
            <person name="Kobayashi Y."/>
            <person name="Shibata T."/>
            <person name="Hirakawa H."/>
            <person name="Shigenobu S."/>
            <person name="Nishiyama T."/>
            <person name="Yamada A."/>
            <person name="Hasebe M."/>
            <person name="Kawaguchi M."/>
        </authorList>
    </citation>
    <scope>NUCLEOTIDE SEQUENCE</scope>
    <source>
        <strain evidence="2">AT787</strain>
    </source>
</reference>
<dbReference type="AlphaFoldDB" id="A0A9P3PD00"/>
<dbReference type="Pfam" id="PF13621">
    <property type="entry name" value="Cupin_8"/>
    <property type="match status" value="1"/>
</dbReference>
<dbReference type="PANTHER" id="PTHR12461">
    <property type="entry name" value="HYPOXIA-INDUCIBLE FACTOR 1 ALPHA INHIBITOR-RELATED"/>
    <property type="match status" value="1"/>
</dbReference>
<dbReference type="InterPro" id="IPR003347">
    <property type="entry name" value="JmjC_dom"/>
</dbReference>
<comment type="caution">
    <text evidence="2">The sequence shown here is derived from an EMBL/GenBank/DDBJ whole genome shotgun (WGS) entry which is preliminary data.</text>
</comment>
<protein>
    <submittedName>
        <fullName evidence="2">Cupin-like domain containing protein</fullName>
    </submittedName>
</protein>
<gene>
    <name evidence="2" type="ORF">LshimejAT787_0106990</name>
</gene>
<accession>A0A9P3PD00</accession>
<dbReference type="InterPro" id="IPR041667">
    <property type="entry name" value="Cupin_8"/>
</dbReference>
<dbReference type="EMBL" id="BRPK01000001">
    <property type="protein sequence ID" value="GLB33815.1"/>
    <property type="molecule type" value="Genomic_DNA"/>
</dbReference>
<evidence type="ECO:0000313" key="2">
    <source>
        <dbReference type="EMBL" id="GLB33815.1"/>
    </source>
</evidence>
<dbReference type="Gene3D" id="2.60.120.10">
    <property type="entry name" value="Jelly Rolls"/>
    <property type="match status" value="1"/>
</dbReference>
<proteinExistence type="predicted"/>
<dbReference type="PANTHER" id="PTHR12461:SF99">
    <property type="entry name" value="BIFUNCTIONAL PEPTIDASE AND (3S)-LYSYL HYDROXYLASE JMJD7"/>
    <property type="match status" value="1"/>
</dbReference>
<keyword evidence="3" id="KW-1185">Reference proteome</keyword>
<dbReference type="PROSITE" id="PS51184">
    <property type="entry name" value="JMJC"/>
    <property type="match status" value="1"/>
</dbReference>
<dbReference type="Proteomes" id="UP001063166">
    <property type="component" value="Unassembled WGS sequence"/>
</dbReference>
<organism evidence="2 3">
    <name type="scientific">Lyophyllum shimeji</name>
    <name type="common">Hon-shimeji</name>
    <name type="synonym">Tricholoma shimeji</name>
    <dbReference type="NCBI Taxonomy" id="47721"/>
    <lineage>
        <taxon>Eukaryota</taxon>
        <taxon>Fungi</taxon>
        <taxon>Dikarya</taxon>
        <taxon>Basidiomycota</taxon>
        <taxon>Agaricomycotina</taxon>
        <taxon>Agaricomycetes</taxon>
        <taxon>Agaricomycetidae</taxon>
        <taxon>Agaricales</taxon>
        <taxon>Tricholomatineae</taxon>
        <taxon>Lyophyllaceae</taxon>
        <taxon>Lyophyllum</taxon>
    </lineage>
</organism>
<dbReference type="SMART" id="SM00558">
    <property type="entry name" value="JmjC"/>
    <property type="match status" value="1"/>
</dbReference>
<name>A0A9P3PD00_LYOSH</name>
<dbReference type="InterPro" id="IPR014710">
    <property type="entry name" value="RmlC-like_jellyroll"/>
</dbReference>
<feature type="domain" description="JmjC" evidence="1">
    <location>
        <begin position="128"/>
        <end position="316"/>
    </location>
</feature>